<dbReference type="AlphaFoldDB" id="E0THE4"/>
<accession>E0THE4</accession>
<evidence type="ECO:0000313" key="3">
    <source>
        <dbReference type="EMBL" id="ADM10736.1"/>
    </source>
</evidence>
<feature type="signal peptide" evidence="2">
    <location>
        <begin position="1"/>
        <end position="33"/>
    </location>
</feature>
<reference evidence="3 4" key="2">
    <citation type="journal article" date="2011" name="J. Bacteriol.">
        <title>Complete genome sequence of strain HTCC2503T of Parvularcula bermudensis, the type species of the order "Parvularculales" in the class Alphaproteobacteria.</title>
        <authorList>
            <person name="Oh H.M."/>
            <person name="Kang I."/>
            <person name="Vergin K.L."/>
            <person name="Kang D."/>
            <person name="Rhee K.H."/>
            <person name="Giovannoni S.J."/>
            <person name="Cho J.C."/>
        </authorList>
    </citation>
    <scope>NUCLEOTIDE SEQUENCE [LARGE SCALE GENOMIC DNA]</scope>
    <source>
        <strain evidence="4">ATCC BAA-594 / HTCC2503 / KCTC 12087</strain>
    </source>
</reference>
<dbReference type="EMBL" id="CP002156">
    <property type="protein sequence ID" value="ADM10736.1"/>
    <property type="molecule type" value="Genomic_DNA"/>
</dbReference>
<evidence type="ECO:0000256" key="2">
    <source>
        <dbReference type="SAM" id="SignalP"/>
    </source>
</evidence>
<proteinExistence type="predicted"/>
<dbReference type="RefSeq" id="WP_013301710.1">
    <property type="nucleotide sequence ID" value="NC_014414.1"/>
</dbReference>
<feature type="compositionally biased region" description="Basic and acidic residues" evidence="1">
    <location>
        <begin position="67"/>
        <end position="77"/>
    </location>
</feature>
<dbReference type="HOGENOM" id="CLU_2194412_0_0_5"/>
<evidence type="ECO:0000313" key="4">
    <source>
        <dbReference type="Proteomes" id="UP000001302"/>
    </source>
</evidence>
<sequence length="108" mass="11619">MPHQSPVSDRSFYRPRLCALIVAAFSTVGPAVAAESSSNVEVAVTEPRSVVGPFHHTMRRSVSSDRVVSDGGEHREGMGMARGPFHHTAKRMAVSGGGANLLDYFKPR</sequence>
<dbReference type="STRING" id="314260.PB2503_13494"/>
<reference evidence="4" key="1">
    <citation type="submission" date="2010-08" db="EMBL/GenBank/DDBJ databases">
        <title>Genome sequence of Parvularcula bermudensis HTCC2503.</title>
        <authorList>
            <person name="Kang D.-M."/>
            <person name="Oh H.-M."/>
            <person name="Cho J.-C."/>
        </authorList>
    </citation>
    <scope>NUCLEOTIDE SEQUENCE [LARGE SCALE GENOMIC DNA]</scope>
    <source>
        <strain evidence="4">ATCC BAA-594 / HTCC2503 / KCTC 12087</strain>
    </source>
</reference>
<keyword evidence="2" id="KW-0732">Signal</keyword>
<keyword evidence="4" id="KW-1185">Reference proteome</keyword>
<evidence type="ECO:0000256" key="1">
    <source>
        <dbReference type="SAM" id="MobiDB-lite"/>
    </source>
</evidence>
<feature type="chain" id="PRO_5003140704" evidence="2">
    <location>
        <begin position="34"/>
        <end position="108"/>
    </location>
</feature>
<feature type="region of interest" description="Disordered" evidence="1">
    <location>
        <begin position="61"/>
        <end position="83"/>
    </location>
</feature>
<name>E0THE4_PARBH</name>
<dbReference type="KEGG" id="pbr:PB2503_13494"/>
<organism evidence="3 4">
    <name type="scientific">Parvularcula bermudensis (strain ATCC BAA-594 / HTCC2503 / KCTC 12087)</name>
    <dbReference type="NCBI Taxonomy" id="314260"/>
    <lineage>
        <taxon>Bacteria</taxon>
        <taxon>Pseudomonadati</taxon>
        <taxon>Pseudomonadota</taxon>
        <taxon>Alphaproteobacteria</taxon>
        <taxon>Parvularculales</taxon>
        <taxon>Parvularculaceae</taxon>
        <taxon>Parvularcula</taxon>
    </lineage>
</organism>
<gene>
    <name evidence="3" type="ordered locus">PB2503_13494</name>
</gene>
<protein>
    <submittedName>
        <fullName evidence="3">Uncharacterized protein</fullName>
    </submittedName>
</protein>
<dbReference type="Proteomes" id="UP000001302">
    <property type="component" value="Chromosome"/>
</dbReference>